<proteinExistence type="predicted"/>
<evidence type="ECO:0000256" key="1">
    <source>
        <dbReference type="SAM" id="SignalP"/>
    </source>
</evidence>
<organism evidence="2 3">
    <name type="scientific">Blastomonas natatoria</name>
    <dbReference type="NCBI Taxonomy" id="34015"/>
    <lineage>
        <taxon>Bacteria</taxon>
        <taxon>Pseudomonadati</taxon>
        <taxon>Pseudomonadota</taxon>
        <taxon>Alphaproteobacteria</taxon>
        <taxon>Sphingomonadales</taxon>
        <taxon>Sphingomonadaceae</taxon>
        <taxon>Blastomonas</taxon>
    </lineage>
</organism>
<evidence type="ECO:0000313" key="3">
    <source>
        <dbReference type="Proteomes" id="UP000248014"/>
    </source>
</evidence>
<evidence type="ECO:0000313" key="2">
    <source>
        <dbReference type="EMBL" id="PXW73315.1"/>
    </source>
</evidence>
<dbReference type="AlphaFoldDB" id="A0A2V3UZ95"/>
<dbReference type="Pfam" id="PF02635">
    <property type="entry name" value="DsrE"/>
    <property type="match status" value="1"/>
</dbReference>
<dbReference type="RefSeq" id="WP_244181882.1">
    <property type="nucleotide sequence ID" value="NZ_QJJM01000010.1"/>
</dbReference>
<dbReference type="EMBL" id="QJJM01000010">
    <property type="protein sequence ID" value="PXW73315.1"/>
    <property type="molecule type" value="Genomic_DNA"/>
</dbReference>
<dbReference type="PANTHER" id="PTHR37691:SF1">
    <property type="entry name" value="BLR3518 PROTEIN"/>
    <property type="match status" value="1"/>
</dbReference>
<feature type="signal peptide" evidence="1">
    <location>
        <begin position="1"/>
        <end position="26"/>
    </location>
</feature>
<accession>A0A2V3UZ95</accession>
<sequence length="189" mass="19716">MPSMRYTSILCLLALSIGSCPATGHAQDTMRPGFHPGTTIKEFGSVASVEGHAPIPADATFSIAFDVSEPGKPGSINRTIDSAARFINMHVEAGVPAEAIRIAVVVHGQASFDLTDAATYAAKHVGAANANLAAIATLQRHDVQFILCGQSAAALGIRRDQLAPGVRLALSAMTAHAQLQQQGYTLNPF</sequence>
<protein>
    <submittedName>
        <fullName evidence="2">Intracellular sulfur oxidation DsrE/DsrF family protein</fullName>
    </submittedName>
</protein>
<feature type="chain" id="PRO_5016136340" evidence="1">
    <location>
        <begin position="27"/>
        <end position="189"/>
    </location>
</feature>
<dbReference type="InterPro" id="IPR027396">
    <property type="entry name" value="DsrEFH-like"/>
</dbReference>
<dbReference type="PANTHER" id="PTHR37691">
    <property type="entry name" value="BLR3518 PROTEIN"/>
    <property type="match status" value="1"/>
</dbReference>
<name>A0A2V3UZ95_9SPHN</name>
<dbReference type="Proteomes" id="UP000248014">
    <property type="component" value="Unassembled WGS sequence"/>
</dbReference>
<dbReference type="Gene3D" id="3.40.1260.10">
    <property type="entry name" value="DsrEFH-like"/>
    <property type="match status" value="1"/>
</dbReference>
<reference evidence="2 3" key="1">
    <citation type="submission" date="2018-05" db="EMBL/GenBank/DDBJ databases">
        <title>Genomic Encyclopedia of Type Strains, Phase IV (KMG-IV): sequencing the most valuable type-strain genomes for metagenomic binning, comparative biology and taxonomic classification.</title>
        <authorList>
            <person name="Goeker M."/>
        </authorList>
    </citation>
    <scope>NUCLEOTIDE SEQUENCE [LARGE SCALE GENOMIC DNA]</scope>
    <source>
        <strain evidence="2 3">DSM 3183</strain>
    </source>
</reference>
<keyword evidence="1" id="KW-0732">Signal</keyword>
<comment type="caution">
    <text evidence="2">The sequence shown here is derived from an EMBL/GenBank/DDBJ whole genome shotgun (WGS) entry which is preliminary data.</text>
</comment>
<keyword evidence="3" id="KW-1185">Reference proteome</keyword>
<dbReference type="InterPro" id="IPR003787">
    <property type="entry name" value="Sulphur_relay_DsrE/F-like"/>
</dbReference>
<dbReference type="SUPFAM" id="SSF75169">
    <property type="entry name" value="DsrEFH-like"/>
    <property type="match status" value="1"/>
</dbReference>
<gene>
    <name evidence="2" type="ORF">C7451_11042</name>
</gene>
<dbReference type="PROSITE" id="PS51257">
    <property type="entry name" value="PROKAR_LIPOPROTEIN"/>
    <property type="match status" value="1"/>
</dbReference>